<protein>
    <recommendedName>
        <fullName evidence="3">ATP-dependent DNA ligase family profile domain-containing protein</fullName>
    </recommendedName>
</protein>
<dbReference type="InterPro" id="IPR012310">
    <property type="entry name" value="DNA_ligase_ATP-dep_cent"/>
</dbReference>
<dbReference type="GO" id="GO:0006281">
    <property type="term" value="P:DNA repair"/>
    <property type="evidence" value="ECO:0007669"/>
    <property type="project" value="InterPro"/>
</dbReference>
<dbReference type="Gene3D" id="3.30.1490.70">
    <property type="match status" value="1"/>
</dbReference>
<evidence type="ECO:0000256" key="1">
    <source>
        <dbReference type="ARBA" id="ARBA00007572"/>
    </source>
</evidence>
<dbReference type="GO" id="GO:0003910">
    <property type="term" value="F:DNA ligase (ATP) activity"/>
    <property type="evidence" value="ECO:0007669"/>
    <property type="project" value="InterPro"/>
</dbReference>
<evidence type="ECO:0000256" key="2">
    <source>
        <dbReference type="ARBA" id="ARBA00022598"/>
    </source>
</evidence>
<evidence type="ECO:0000313" key="5">
    <source>
        <dbReference type="Proteomes" id="UP000295294"/>
    </source>
</evidence>
<evidence type="ECO:0000313" key="4">
    <source>
        <dbReference type="EMBL" id="QBY56115.1"/>
    </source>
</evidence>
<dbReference type="OrthoDB" id="5503604at2"/>
<dbReference type="Proteomes" id="UP000295294">
    <property type="component" value="Plasmid unnamed2"/>
</dbReference>
<dbReference type="GO" id="GO:0005524">
    <property type="term" value="F:ATP binding"/>
    <property type="evidence" value="ECO:0007669"/>
    <property type="project" value="InterPro"/>
</dbReference>
<comment type="similarity">
    <text evidence="1">Belongs to the ATP-dependent DNA ligase family.</text>
</comment>
<dbReference type="Pfam" id="PF01068">
    <property type="entry name" value="DNA_ligase_A_M"/>
    <property type="match status" value="1"/>
</dbReference>
<geneLocation type="plasmid" evidence="4">
    <name>unnamed2</name>
</geneLocation>
<dbReference type="PANTHER" id="PTHR45674:SF4">
    <property type="entry name" value="DNA LIGASE 1"/>
    <property type="match status" value="1"/>
</dbReference>
<dbReference type="EMBL" id="CP038637">
    <property type="protein sequence ID" value="QBY56115.1"/>
    <property type="molecule type" value="Genomic_DNA"/>
</dbReference>
<organism evidence="4 5">
    <name type="scientific">Cupriavidus oxalaticus</name>
    <dbReference type="NCBI Taxonomy" id="96344"/>
    <lineage>
        <taxon>Bacteria</taxon>
        <taxon>Pseudomonadati</taxon>
        <taxon>Pseudomonadota</taxon>
        <taxon>Betaproteobacteria</taxon>
        <taxon>Burkholderiales</taxon>
        <taxon>Burkholderiaceae</taxon>
        <taxon>Cupriavidus</taxon>
    </lineage>
</organism>
<dbReference type="PROSITE" id="PS50160">
    <property type="entry name" value="DNA_LIGASE_A3"/>
    <property type="match status" value="1"/>
</dbReference>
<keyword evidence="4" id="KW-0614">Plasmid</keyword>
<dbReference type="AlphaFoldDB" id="A0A4P7LJX0"/>
<keyword evidence="2" id="KW-0436">Ligase</keyword>
<feature type="domain" description="ATP-dependent DNA ligase family profile" evidence="3">
    <location>
        <begin position="98"/>
        <end position="195"/>
    </location>
</feature>
<accession>A0A4P7LJX0</accession>
<dbReference type="InterPro" id="IPR050191">
    <property type="entry name" value="ATP-dep_DNA_ligase"/>
</dbReference>
<dbReference type="Gene3D" id="3.30.470.30">
    <property type="entry name" value="DNA ligase/mRNA capping enzyme"/>
    <property type="match status" value="1"/>
</dbReference>
<dbReference type="GO" id="GO:0006310">
    <property type="term" value="P:DNA recombination"/>
    <property type="evidence" value="ECO:0007669"/>
    <property type="project" value="InterPro"/>
</dbReference>
<reference evidence="4 5" key="1">
    <citation type="submission" date="2019-03" db="EMBL/GenBank/DDBJ databases">
        <title>Efficiently degradation of phenoxyalkanoic acid herbicides by Cupriavidus oxalaticus strain X32.</title>
        <authorList>
            <person name="Sheng X."/>
        </authorList>
    </citation>
    <scope>NUCLEOTIDE SEQUENCE [LARGE SCALE GENOMIC DNA]</scope>
    <source>
        <strain evidence="4 5">X32</strain>
        <plasmid evidence="4 5">unnamed2</plasmid>
    </source>
</reference>
<name>A0A4P7LJX0_9BURK</name>
<evidence type="ECO:0000259" key="3">
    <source>
        <dbReference type="PROSITE" id="PS50160"/>
    </source>
</evidence>
<dbReference type="SUPFAM" id="SSF56091">
    <property type="entry name" value="DNA ligase/mRNA capping enzyme, catalytic domain"/>
    <property type="match status" value="1"/>
</dbReference>
<gene>
    <name evidence="4" type="ORF">E0W60_34060</name>
</gene>
<dbReference type="KEGG" id="cox:E0W60_34060"/>
<dbReference type="PANTHER" id="PTHR45674">
    <property type="entry name" value="DNA LIGASE 1/3 FAMILY MEMBER"/>
    <property type="match status" value="1"/>
</dbReference>
<sequence length="195" mass="21620">MLAKRSLQLPRTGDWHFELKLDGYRILAGTGNQPALRTRAGAIATAWFPEVVEVLKQLPAGCALDCEAVVLDDIGRSNFEALHERARRRRWYRGAPHVTLGAFDLLILNGKDIRGWPIERRKAKLHALLGTDSGLLYVSAVDDGVWLYQQVLALKLEGVVAKRAGSCYTAGPSDNWLKIKRPGVHGHGAFKRDMA</sequence>
<proteinExistence type="inferred from homology"/>